<evidence type="ECO:0000256" key="15">
    <source>
        <dbReference type="ARBA" id="ARBA00023157"/>
    </source>
</evidence>
<feature type="binding site" evidence="20 21">
    <location>
        <position position="986"/>
    </location>
    <ligand>
        <name>ATP</name>
        <dbReference type="ChEBI" id="CHEBI:30616"/>
    </ligand>
</feature>
<comment type="subcellular location">
    <subcellularLocation>
        <location evidence="1">Cell membrane</location>
        <topology evidence="1">Single-pass type I membrane protein</topology>
    </subcellularLocation>
</comment>
<dbReference type="EC" id="2.7.10.1" evidence="22"/>
<evidence type="ECO:0000256" key="22">
    <source>
        <dbReference type="RuleBase" id="RU000312"/>
    </source>
</evidence>
<evidence type="ECO:0000256" key="21">
    <source>
        <dbReference type="PROSITE-ProRule" id="PRU10141"/>
    </source>
</evidence>
<dbReference type="InterPro" id="IPR008266">
    <property type="entry name" value="Tyr_kinase_AS"/>
</dbReference>
<evidence type="ECO:0000256" key="14">
    <source>
        <dbReference type="ARBA" id="ARBA00023137"/>
    </source>
</evidence>
<keyword evidence="9 20" id="KW-0547">Nucleotide-binding</keyword>
<dbReference type="PROSITE" id="PS00239">
    <property type="entry name" value="RECEPTOR_TYR_KIN_II"/>
    <property type="match status" value="1"/>
</dbReference>
<keyword evidence="15" id="KW-1015">Disulfide bond</keyword>
<evidence type="ECO:0000256" key="8">
    <source>
        <dbReference type="ARBA" id="ARBA00022737"/>
    </source>
</evidence>
<feature type="binding site" evidence="20">
    <location>
        <begin position="1033"/>
        <end position="1039"/>
    </location>
    <ligand>
        <name>ATP</name>
        <dbReference type="ChEBI" id="CHEBI:30616"/>
    </ligand>
</feature>
<keyword evidence="10" id="KW-0418">Kinase</keyword>
<dbReference type="Ensembl" id="ENSLLET00000007826.1">
    <property type="protein sequence ID" value="ENSLLEP00000007516.1"/>
    <property type="gene ID" value="ENSLLEG00000004756.1"/>
</dbReference>
<evidence type="ECO:0000256" key="16">
    <source>
        <dbReference type="ARBA" id="ARBA00023170"/>
    </source>
</evidence>
<dbReference type="Pfam" id="PF00757">
    <property type="entry name" value="Furin-like"/>
    <property type="match status" value="1"/>
</dbReference>
<dbReference type="GO" id="GO:0005009">
    <property type="term" value="F:insulin receptor activity"/>
    <property type="evidence" value="ECO:0007669"/>
    <property type="project" value="TreeGrafter"/>
</dbReference>
<dbReference type="InterPro" id="IPR000494">
    <property type="entry name" value="Rcpt_L-dom"/>
</dbReference>
<dbReference type="PRINTS" id="PR00109">
    <property type="entry name" value="TYRKINASE"/>
</dbReference>
<dbReference type="InterPro" id="IPR020635">
    <property type="entry name" value="Tyr_kinase_cat_dom"/>
</dbReference>
<evidence type="ECO:0000256" key="6">
    <source>
        <dbReference type="ARBA" id="ARBA00022692"/>
    </source>
</evidence>
<reference evidence="27" key="1">
    <citation type="submission" date="2025-08" db="UniProtKB">
        <authorList>
            <consortium name="Ensembl"/>
        </authorList>
    </citation>
    <scope>IDENTIFICATION</scope>
</reference>
<name>A0A8C5LZX2_9ANUR</name>
<dbReference type="InterPro" id="IPR036941">
    <property type="entry name" value="Rcpt_L-dom_sf"/>
</dbReference>
<evidence type="ECO:0000256" key="12">
    <source>
        <dbReference type="ARBA" id="ARBA00022989"/>
    </source>
</evidence>
<dbReference type="GeneTree" id="ENSGT00940000156682"/>
<dbReference type="SUPFAM" id="SSF52058">
    <property type="entry name" value="L domain-like"/>
    <property type="match status" value="2"/>
</dbReference>
<evidence type="ECO:0000256" key="2">
    <source>
        <dbReference type="ARBA" id="ARBA00022475"/>
    </source>
</evidence>
<keyword evidence="6 22" id="KW-0812">Transmembrane</keyword>
<dbReference type="GO" id="GO:0043560">
    <property type="term" value="F:insulin receptor substrate binding"/>
    <property type="evidence" value="ECO:0007669"/>
    <property type="project" value="InterPro"/>
</dbReference>
<dbReference type="PANTHER" id="PTHR24416:SF106">
    <property type="entry name" value="INSULIN-LIKE GROWTH FACTOR 1 RECEPTOR"/>
    <property type="match status" value="1"/>
</dbReference>
<dbReference type="SMART" id="SM00261">
    <property type="entry name" value="FU"/>
    <property type="match status" value="1"/>
</dbReference>
<dbReference type="PROSITE" id="PS00109">
    <property type="entry name" value="PROTEIN_KINASE_TYR"/>
    <property type="match status" value="1"/>
</dbReference>
<keyword evidence="14" id="KW-0829">Tyrosine-protein kinase</keyword>
<dbReference type="Gene3D" id="2.10.220.10">
    <property type="entry name" value="Hormone Receptor, Insulin-like Growth Factor Receptor 1, Chain A, domain 2"/>
    <property type="match status" value="1"/>
</dbReference>
<evidence type="ECO:0000256" key="10">
    <source>
        <dbReference type="ARBA" id="ARBA00022777"/>
    </source>
</evidence>
<dbReference type="CDD" id="cd00063">
    <property type="entry name" value="FN3"/>
    <property type="match status" value="2"/>
</dbReference>
<evidence type="ECO:0000313" key="28">
    <source>
        <dbReference type="Proteomes" id="UP000694569"/>
    </source>
</evidence>
<keyword evidence="13 24" id="KW-0472">Membrane</keyword>
<evidence type="ECO:0000256" key="17">
    <source>
        <dbReference type="ARBA" id="ARBA00023180"/>
    </source>
</evidence>
<keyword evidence="7" id="KW-0732">Signal</keyword>
<feature type="binding site" evidence="20">
    <location>
        <position position="1105"/>
    </location>
    <ligand>
        <name>ATP</name>
        <dbReference type="ChEBI" id="CHEBI:30616"/>
    </ligand>
</feature>
<feature type="domain" description="Protein kinase" evidence="25">
    <location>
        <begin position="952"/>
        <end position="1226"/>
    </location>
</feature>
<evidence type="ECO:0000256" key="19">
    <source>
        <dbReference type="PIRSR" id="PIRSR000620-1"/>
    </source>
</evidence>
<evidence type="ECO:0000256" key="5">
    <source>
        <dbReference type="ARBA" id="ARBA00022685"/>
    </source>
</evidence>
<dbReference type="Proteomes" id="UP000694569">
    <property type="component" value="Unplaced"/>
</dbReference>
<keyword evidence="16 22" id="KW-0675">Receptor</keyword>
<dbReference type="Pfam" id="PF01030">
    <property type="entry name" value="Recep_L_domain"/>
    <property type="match status" value="2"/>
</dbReference>
<dbReference type="InterPro" id="IPR003961">
    <property type="entry name" value="FN3_dom"/>
</dbReference>
<dbReference type="PROSITE" id="PS50853">
    <property type="entry name" value="FN3"/>
    <property type="match status" value="1"/>
</dbReference>
<evidence type="ECO:0000256" key="23">
    <source>
        <dbReference type="SAM" id="MobiDB-lite"/>
    </source>
</evidence>
<feature type="domain" description="Fibronectin type-III" evidence="26">
    <location>
        <begin position="785"/>
        <end position="879"/>
    </location>
</feature>
<dbReference type="SMART" id="SM00219">
    <property type="entry name" value="TyrKc"/>
    <property type="match status" value="1"/>
</dbReference>
<dbReference type="InterPro" id="IPR013783">
    <property type="entry name" value="Ig-like_fold"/>
</dbReference>
<dbReference type="SUPFAM" id="SSF57184">
    <property type="entry name" value="Growth factor receptor domain"/>
    <property type="match status" value="1"/>
</dbReference>
<evidence type="ECO:0000256" key="18">
    <source>
        <dbReference type="ARBA" id="ARBA00051243"/>
    </source>
</evidence>
<dbReference type="FunFam" id="1.10.510.10:FF:000050">
    <property type="entry name" value="Tyrosine-protein kinase receptor"/>
    <property type="match status" value="1"/>
</dbReference>
<evidence type="ECO:0000256" key="3">
    <source>
        <dbReference type="ARBA" id="ARBA00022553"/>
    </source>
</evidence>
<protein>
    <recommendedName>
        <fullName evidence="22">Tyrosine-protein kinase receptor</fullName>
        <ecNumber evidence="22">2.7.10.1</ecNumber>
    </recommendedName>
</protein>
<dbReference type="FunFam" id="2.60.40.10:FF:000087">
    <property type="entry name" value="Tyrosine-protein kinase receptor"/>
    <property type="match status" value="1"/>
</dbReference>
<dbReference type="Pfam" id="PF07714">
    <property type="entry name" value="PK_Tyr_Ser-Thr"/>
    <property type="match status" value="1"/>
</dbReference>
<keyword evidence="5" id="KW-0165">Cleavage on pair of basic residues</keyword>
<dbReference type="GO" id="GO:0043410">
    <property type="term" value="P:positive regulation of MAPK cascade"/>
    <property type="evidence" value="ECO:0007669"/>
    <property type="project" value="TreeGrafter"/>
</dbReference>
<dbReference type="CDD" id="cd00064">
    <property type="entry name" value="FU"/>
    <property type="match status" value="1"/>
</dbReference>
<evidence type="ECO:0000313" key="27">
    <source>
        <dbReference type="Ensembl" id="ENSLLEP00000007516.1"/>
    </source>
</evidence>
<dbReference type="Gene3D" id="3.30.200.20">
    <property type="entry name" value="Phosphorylase Kinase, domain 1"/>
    <property type="match status" value="1"/>
</dbReference>
<dbReference type="Gene3D" id="1.10.510.10">
    <property type="entry name" value="Transferase(Phosphotransferase) domain 1"/>
    <property type="match status" value="1"/>
</dbReference>
<evidence type="ECO:0000256" key="1">
    <source>
        <dbReference type="ARBA" id="ARBA00004251"/>
    </source>
</evidence>
<evidence type="ECO:0000256" key="7">
    <source>
        <dbReference type="ARBA" id="ARBA00022729"/>
    </source>
</evidence>
<evidence type="ECO:0000256" key="20">
    <source>
        <dbReference type="PIRSR" id="PIRSR000620-2"/>
    </source>
</evidence>
<dbReference type="FunFam" id="2.60.40.10:FF:000108">
    <property type="entry name" value="Tyrosine-protein kinase receptor"/>
    <property type="match status" value="1"/>
</dbReference>
<dbReference type="FunFam" id="3.80.20.20:FF:000001">
    <property type="entry name" value="Tyrosine-protein kinase receptor"/>
    <property type="match status" value="1"/>
</dbReference>
<organism evidence="27 28">
    <name type="scientific">Leptobrachium leishanense</name>
    <name type="common">Leishan spiny toad</name>
    <dbReference type="NCBI Taxonomy" id="445787"/>
    <lineage>
        <taxon>Eukaryota</taxon>
        <taxon>Metazoa</taxon>
        <taxon>Chordata</taxon>
        <taxon>Craniata</taxon>
        <taxon>Vertebrata</taxon>
        <taxon>Euteleostomi</taxon>
        <taxon>Amphibia</taxon>
        <taxon>Batrachia</taxon>
        <taxon>Anura</taxon>
        <taxon>Pelobatoidea</taxon>
        <taxon>Megophryidae</taxon>
        <taxon>Leptobrachium</taxon>
    </lineage>
</organism>
<comment type="catalytic activity">
    <reaction evidence="18 22">
        <text>L-tyrosyl-[protein] + ATP = O-phospho-L-tyrosyl-[protein] + ADP + H(+)</text>
        <dbReference type="Rhea" id="RHEA:10596"/>
        <dbReference type="Rhea" id="RHEA-COMP:10136"/>
        <dbReference type="Rhea" id="RHEA-COMP:20101"/>
        <dbReference type="ChEBI" id="CHEBI:15378"/>
        <dbReference type="ChEBI" id="CHEBI:30616"/>
        <dbReference type="ChEBI" id="CHEBI:46858"/>
        <dbReference type="ChEBI" id="CHEBI:61978"/>
        <dbReference type="ChEBI" id="CHEBI:456216"/>
        <dbReference type="EC" id="2.7.10.1"/>
    </reaction>
</comment>
<dbReference type="Gene3D" id="3.80.20.20">
    <property type="entry name" value="Receptor L-domain"/>
    <property type="match status" value="2"/>
</dbReference>
<dbReference type="PROSITE" id="PS50011">
    <property type="entry name" value="PROTEIN_KINASE_DOM"/>
    <property type="match status" value="1"/>
</dbReference>
<dbReference type="GO" id="GO:0005899">
    <property type="term" value="C:insulin receptor complex"/>
    <property type="evidence" value="ECO:0007669"/>
    <property type="project" value="TreeGrafter"/>
</dbReference>
<keyword evidence="2" id="KW-1003">Cell membrane</keyword>
<dbReference type="InterPro" id="IPR006212">
    <property type="entry name" value="Furin_repeat"/>
</dbReference>
<keyword evidence="8" id="KW-0677">Repeat</keyword>
<reference evidence="27" key="2">
    <citation type="submission" date="2025-09" db="UniProtKB">
        <authorList>
            <consortium name="Ensembl"/>
        </authorList>
    </citation>
    <scope>IDENTIFICATION</scope>
</reference>
<evidence type="ECO:0000259" key="25">
    <source>
        <dbReference type="PROSITE" id="PS50011"/>
    </source>
</evidence>
<dbReference type="CDD" id="cd05032">
    <property type="entry name" value="PTKc_InsR_like"/>
    <property type="match status" value="1"/>
</dbReference>
<dbReference type="InterPro" id="IPR017441">
    <property type="entry name" value="Protein_kinase_ATP_BS"/>
</dbReference>
<keyword evidence="28" id="KW-1185">Reference proteome</keyword>
<dbReference type="FunFam" id="3.30.200.20:FF:000026">
    <property type="entry name" value="Tyrosine-protein kinase receptor"/>
    <property type="match status" value="1"/>
</dbReference>
<dbReference type="InterPro" id="IPR002011">
    <property type="entry name" value="Tyr_kinase_rcpt_2_CS"/>
</dbReference>
<dbReference type="GO" id="GO:0005524">
    <property type="term" value="F:ATP binding"/>
    <property type="evidence" value="ECO:0007669"/>
    <property type="project" value="UniProtKB-UniRule"/>
</dbReference>
<feature type="region of interest" description="Disordered" evidence="23">
    <location>
        <begin position="1292"/>
        <end position="1314"/>
    </location>
</feature>
<keyword evidence="17" id="KW-0325">Glycoprotein</keyword>
<dbReference type="InterPro" id="IPR006211">
    <property type="entry name" value="Furin-like_Cys-rich_dom"/>
</dbReference>
<keyword evidence="12 24" id="KW-1133">Transmembrane helix</keyword>
<dbReference type="InterPro" id="IPR050122">
    <property type="entry name" value="RTK"/>
</dbReference>
<dbReference type="PROSITE" id="PS00107">
    <property type="entry name" value="PROTEIN_KINASE_ATP"/>
    <property type="match status" value="1"/>
</dbReference>
<accession>A0A8C5LZX2</accession>
<feature type="binding site" evidence="20">
    <location>
        <position position="962"/>
    </location>
    <ligand>
        <name>ATP</name>
        <dbReference type="ChEBI" id="CHEBI:30616"/>
    </ligand>
</feature>
<dbReference type="SUPFAM" id="SSF56112">
    <property type="entry name" value="Protein kinase-like (PK-like)"/>
    <property type="match status" value="1"/>
</dbReference>
<evidence type="ECO:0000256" key="4">
    <source>
        <dbReference type="ARBA" id="ARBA00022679"/>
    </source>
</evidence>
<dbReference type="InterPro" id="IPR001245">
    <property type="entry name" value="Ser-Thr/Tyr_kinase_cat_dom"/>
</dbReference>
<dbReference type="GO" id="GO:0048009">
    <property type="term" value="P:insulin-like growth factor receptor signaling pathway"/>
    <property type="evidence" value="ECO:0007669"/>
    <property type="project" value="TreeGrafter"/>
</dbReference>
<dbReference type="InterPro" id="IPR009030">
    <property type="entry name" value="Growth_fac_rcpt_cys_sf"/>
</dbReference>
<dbReference type="GO" id="GO:0043548">
    <property type="term" value="F:phosphatidylinositol 3-kinase binding"/>
    <property type="evidence" value="ECO:0007669"/>
    <property type="project" value="InterPro"/>
</dbReference>
<keyword evidence="3 22" id="KW-0597">Phosphoprotein</keyword>
<dbReference type="InterPro" id="IPR011009">
    <property type="entry name" value="Kinase-like_dom_sf"/>
</dbReference>
<keyword evidence="4" id="KW-0808">Transferase</keyword>
<proteinExistence type="inferred from homology"/>
<comment type="similarity">
    <text evidence="22">Belongs to the protein kinase superfamily. Tyr protein kinase family. Insulin receptor subfamily.</text>
</comment>
<evidence type="ECO:0000256" key="9">
    <source>
        <dbReference type="ARBA" id="ARBA00022741"/>
    </source>
</evidence>
<dbReference type="InterPro" id="IPR000719">
    <property type="entry name" value="Prot_kinase_dom"/>
</dbReference>
<dbReference type="OrthoDB" id="5809444at2759"/>
<dbReference type="GO" id="GO:0046328">
    <property type="term" value="P:regulation of JNK cascade"/>
    <property type="evidence" value="ECO:0007669"/>
    <property type="project" value="TreeGrafter"/>
</dbReference>
<dbReference type="SUPFAM" id="SSF49265">
    <property type="entry name" value="Fibronectin type III"/>
    <property type="match status" value="2"/>
</dbReference>
<feature type="binding site" evidence="20">
    <location>
        <begin position="1091"/>
        <end position="1092"/>
    </location>
    <ligand>
        <name>ATP</name>
        <dbReference type="ChEBI" id="CHEBI:30616"/>
    </ligand>
</feature>
<keyword evidence="11 20" id="KW-0067">ATP-binding</keyword>
<feature type="active site" description="Proton donor/acceptor" evidence="19">
    <location>
        <position position="1087"/>
    </location>
</feature>
<evidence type="ECO:0000256" key="13">
    <source>
        <dbReference type="ARBA" id="ARBA00023136"/>
    </source>
</evidence>
<dbReference type="Gene3D" id="2.60.40.10">
    <property type="entry name" value="Immunoglobulins"/>
    <property type="match status" value="3"/>
</dbReference>
<feature type="transmembrane region" description="Helical" evidence="24">
    <location>
        <begin position="886"/>
        <end position="911"/>
    </location>
</feature>
<dbReference type="InterPro" id="IPR036116">
    <property type="entry name" value="FN3_sf"/>
</dbReference>
<dbReference type="InterPro" id="IPR016246">
    <property type="entry name" value="Tyr_kinase_insulin-like_rcpt"/>
</dbReference>
<dbReference type="GO" id="GO:0030424">
    <property type="term" value="C:axon"/>
    <property type="evidence" value="ECO:0007669"/>
    <property type="project" value="TreeGrafter"/>
</dbReference>
<feature type="region of interest" description="Disordered" evidence="23">
    <location>
        <begin position="627"/>
        <end position="647"/>
    </location>
</feature>
<dbReference type="PANTHER" id="PTHR24416">
    <property type="entry name" value="TYROSINE-PROTEIN KINASE RECEPTOR"/>
    <property type="match status" value="1"/>
</dbReference>
<dbReference type="PIRSF" id="PIRSF000620">
    <property type="entry name" value="Insulin_receptor"/>
    <property type="match status" value="1"/>
</dbReference>
<dbReference type="GO" id="GO:0051897">
    <property type="term" value="P:positive regulation of phosphatidylinositol 3-kinase/protein kinase B signal transduction"/>
    <property type="evidence" value="ECO:0007669"/>
    <property type="project" value="TreeGrafter"/>
</dbReference>
<evidence type="ECO:0000256" key="24">
    <source>
        <dbReference type="SAM" id="Phobius"/>
    </source>
</evidence>
<evidence type="ECO:0000256" key="11">
    <source>
        <dbReference type="ARBA" id="ARBA00022840"/>
    </source>
</evidence>
<dbReference type="SMART" id="SM00060">
    <property type="entry name" value="FN3"/>
    <property type="match status" value="3"/>
</dbReference>
<sequence length="1314" mass="148453">MDNAIVCLHQDIRNDVNALKRLEDCVVIEGYLQILLISNTKAEDFRNLRFPKLVVITDYLLLFRVSGLESLSDLFPNLTVIRGRVLFYNYALVIFEMTDLKEIGLRNLRNISRGPIRIEKNSELCYLSTVDWSLIHEAYYDNYIVGNKSPNECGDRCPGAVESKSFCTKTTITNEFAPRCWSADHCQKVCPSECGKLACTDHNECCHPECLGSCMAPDNDTACVACRHYYFEGRCVLSCPANTYSFEDWRCITMEECANVHIAVIMPSRFIIHNGQCVEECPSGYMLNGSQSMFCSPCEGPCPKICNGEKLKTIDSVNTAQLLEGCTVWKGNLVINIRRGQNIATELENFMGLIETVTGHLMIRHSHALVSLSFMKSLRYILGEDQLEGNYSFYVVDNSNLQQLWNWNRHNLTIKSGKMYFAFNPKLCPSEIYRMEEVTGTKGRQSEVDISPRNNGDRASCESHVLNFISNTTSPNRIILTWDRYRPPDYRDLISFTVYYKESSNANVTEYDGQDACGSNSWNMVDVDLPASKDKNPGIVLQPLKPWTQYAIYVKALTLTMTDSRQIHGAKSKIVYMRTEAQVPSVPLDVISVSNTSSQLIPQDSYLFQHNYCAKGNVPIRKYSEGTIDTEDTAEPTKPSVGDKDKPRCCACPKTEAEKKAEKDEAEYRKVFENFLHNSIFLPRPDRRRRDVYAIANTSLAGPGKNVSTQDFSNMSDSENDKVEYLFYETKVEPNRDRTLISGLQPFTLYRIDIHSCNHEAETLGCSASNFVFARTMPAAGADDIVGPVTWEGGEDGAVILRWPEPVKPNGLILMYEIEYKQHSVEVQKKCVSRQEYRTFGGTKLVRLNPGNYSAQVQAISLTGNGSWTEVVSFYVEAKAPDNDNLLQLMVAIPVIVVSLFLAAIAVVCFINKKRNNDRLGNGVLYASVNPEYFSAAEMYVPDEWEVPREKITMNRELGQGSFGMVYEGLAKGVVKDEAETRVAIKTVNEAASMRERIEFLNEASVMKEFNCHHVVRLLGVVSQGQPTLVIMELMTRGDLKSYLRSLRPETEVSREQPPSLKKMIQMAGEIADGMAYLNANKFVHRDLAARNCMVAEDFTVKIGDFGMTRDIYETDYYRKGGKGLLPVRWMSPESLKDGVFTTNSDVWSFGVVLWEIATLAEQPYQGMSNEQVLRFVMEGGLLEKPDNCPDMLFELMRMCWQYNPKMRPSFLEIIGSIKDELDPGFREVSFFYSEENKPPDTEELDLETENMENIPLDPSCTMQTSEHHLGHKAENGPGVVVLRASFDERQPYAHMNGGRKNERALPLPQSSAC</sequence>
<evidence type="ECO:0000259" key="26">
    <source>
        <dbReference type="PROSITE" id="PS50853"/>
    </source>
</evidence>
<dbReference type="FunFam" id="3.80.20.20:FF:000002">
    <property type="entry name" value="Tyrosine-protein kinase receptor"/>
    <property type="match status" value="1"/>
</dbReference>
<dbReference type="GO" id="GO:0071333">
    <property type="term" value="P:cellular response to glucose stimulus"/>
    <property type="evidence" value="ECO:0007669"/>
    <property type="project" value="TreeGrafter"/>
</dbReference>